<organism evidence="1 2">
    <name type="scientific">Bordetella pertussis CHLA-26</name>
    <dbReference type="NCBI Taxonomy" id="1331284"/>
    <lineage>
        <taxon>Bacteria</taxon>
        <taxon>Pseudomonadati</taxon>
        <taxon>Pseudomonadota</taxon>
        <taxon>Betaproteobacteria</taxon>
        <taxon>Burkholderiales</taxon>
        <taxon>Alcaligenaceae</taxon>
        <taxon>Bordetella</taxon>
    </lineage>
</organism>
<name>A0AAI9NDI6_BORPT</name>
<evidence type="ECO:0000313" key="1">
    <source>
        <dbReference type="EMBL" id="ETH29726.1"/>
    </source>
</evidence>
<proteinExistence type="predicted"/>
<protein>
    <submittedName>
        <fullName evidence="1">Uncharacterized protein</fullName>
    </submittedName>
</protein>
<dbReference type="EMBL" id="AXSB02000037">
    <property type="protein sequence ID" value="ETH29726.1"/>
    <property type="molecule type" value="Genomic_DNA"/>
</dbReference>
<gene>
    <name evidence="1" type="ORF">L566_0525</name>
</gene>
<sequence length="40" mass="4277">MRFADGTEHTYAALAAGRHPLRVVRVFSTGTTATDITGEV</sequence>
<evidence type="ECO:0000313" key="2">
    <source>
        <dbReference type="Proteomes" id="UP000018679"/>
    </source>
</evidence>
<reference evidence="1 2" key="1">
    <citation type="journal article" date="2013" name="Genome Announc.">
        <title>Genome Sequences of 28 Bordetella pertussis U.S. Outbreak Strains Dating from 2010 to 2012.</title>
        <authorList>
            <person name="Harvill E.T."/>
            <person name="Goodfield L.L."/>
            <person name="Ivanov Y."/>
            <person name="Meyer J.A."/>
            <person name="Newth C."/>
            <person name="Cassiday P."/>
            <person name="Tondella M.L."/>
            <person name="Liao P."/>
            <person name="Zimmerman J."/>
            <person name="Meert K."/>
            <person name="Wessel D."/>
            <person name="Berger J."/>
            <person name="Dean J.M."/>
            <person name="Holubkov R."/>
            <person name="Burr J."/>
            <person name="Liu T."/>
            <person name="Brinkac L."/>
            <person name="Kim M."/>
            <person name="Losada L."/>
        </authorList>
    </citation>
    <scope>NUCLEOTIDE SEQUENCE [LARGE SCALE GENOMIC DNA]</scope>
    <source>
        <strain evidence="1 2">CHLA-26</strain>
    </source>
</reference>
<accession>A0AAI9NDI6</accession>
<dbReference type="AlphaFoldDB" id="A0AAI9NDI6"/>
<comment type="caution">
    <text evidence="1">The sequence shown here is derived from an EMBL/GenBank/DDBJ whole genome shotgun (WGS) entry which is preliminary data.</text>
</comment>
<dbReference type="Proteomes" id="UP000018679">
    <property type="component" value="Unassembled WGS sequence"/>
</dbReference>